<feature type="transmembrane region" description="Helical" evidence="5">
    <location>
        <begin position="407"/>
        <end position="428"/>
    </location>
</feature>
<evidence type="ECO:0000256" key="1">
    <source>
        <dbReference type="ARBA" id="ARBA00004141"/>
    </source>
</evidence>
<feature type="domain" description="Amino acid permease/ SLC12A" evidence="6">
    <location>
        <begin position="32"/>
        <end position="327"/>
    </location>
</feature>
<dbReference type="Gene3D" id="1.20.1740.10">
    <property type="entry name" value="Amino acid/polyamine transporter I"/>
    <property type="match status" value="1"/>
</dbReference>
<name>N4U9D4_FUSC1</name>
<sequence>DSSLQTSPPTAASSSTITHTFQLHHTLGNRQIQLIAIGGSIGTAVFISIGTGLAHGGPGSLFLAYTLYSAMVGLVNNCMAEMAVQHPVSGAFIRMAGHWVDEAFGFMVGWNFFLYEALRVPFQVPASNVVLKFWRDDIPVAAVVAACIVLCGVINVGAVKWFGEAEKVVLFFIVFFFTFTTMVGGNPRGFLGSLWIAAFTCVGPEHVSMIAGEAKSPRVYLKNAFKTTYIRFGIFFILSSLCVDIILPYNDPTLVGIVNGVDGAGTGAASPYVIAMGNLGIGVLYHVVHGLPVSSIFSSGNALTYYGTRSLYGLALAFPFPAFLAVSNDSVVVLTWLTNVITAAEIIDHIVISITYIFFYRACKAQGIDRPTPPYCGWFQPYSAYISATFLTCVVCCYGYSTFLPGNFTISGFFTCYTMVLVAPITFLG</sequence>
<evidence type="ECO:0000313" key="7">
    <source>
        <dbReference type="EMBL" id="ENH72463.1"/>
    </source>
</evidence>
<feature type="transmembrane region" description="Helical" evidence="5">
    <location>
        <begin position="269"/>
        <end position="288"/>
    </location>
</feature>
<feature type="transmembrane region" description="Helical" evidence="5">
    <location>
        <begin position="60"/>
        <end position="79"/>
    </location>
</feature>
<comment type="subcellular location">
    <subcellularLocation>
        <location evidence="1">Membrane</location>
        <topology evidence="1">Multi-pass membrane protein</topology>
    </subcellularLocation>
</comment>
<evidence type="ECO:0000256" key="4">
    <source>
        <dbReference type="ARBA" id="ARBA00023136"/>
    </source>
</evidence>
<reference evidence="8" key="2">
    <citation type="journal article" date="2014" name="PLoS ONE">
        <title>Genome and Transcriptome Analysis of the Fungal Pathogen Fusarium oxysporum f. sp. cubense Causing Banana Vascular Wilt Disease.</title>
        <authorList>
            <person name="Guo L."/>
            <person name="Han L."/>
            <person name="Yang L."/>
            <person name="Zeng H."/>
            <person name="Fan D."/>
            <person name="Zhu Y."/>
            <person name="Feng Y."/>
            <person name="Wang G."/>
            <person name="Peng C."/>
            <person name="Jiang X."/>
            <person name="Zhou D."/>
            <person name="Ni P."/>
            <person name="Liang C."/>
            <person name="Liu L."/>
            <person name="Wang J."/>
            <person name="Mao C."/>
            <person name="Fang X."/>
            <person name="Peng M."/>
            <person name="Huang J."/>
        </authorList>
    </citation>
    <scope>NUCLEOTIDE SEQUENCE [LARGE SCALE GENOMIC DNA]</scope>
    <source>
        <strain evidence="8">race 1</strain>
    </source>
</reference>
<gene>
    <name evidence="7" type="ORF">FOC1_g10013119</name>
</gene>
<dbReference type="OrthoDB" id="10062876at2759"/>
<evidence type="ECO:0000256" key="3">
    <source>
        <dbReference type="ARBA" id="ARBA00022989"/>
    </source>
</evidence>
<dbReference type="VEuPathDB" id="FungiDB:FOC1_g10013119"/>
<keyword evidence="2 5" id="KW-0812">Transmembrane</keyword>
<dbReference type="Proteomes" id="UP000016928">
    <property type="component" value="Unassembled WGS sequence"/>
</dbReference>
<feature type="transmembrane region" description="Helical" evidence="5">
    <location>
        <begin position="168"/>
        <end position="184"/>
    </location>
</feature>
<evidence type="ECO:0000256" key="2">
    <source>
        <dbReference type="ARBA" id="ARBA00022692"/>
    </source>
</evidence>
<keyword evidence="4 5" id="KW-0472">Membrane</keyword>
<evidence type="ECO:0000313" key="8">
    <source>
        <dbReference type="Proteomes" id="UP000016928"/>
    </source>
</evidence>
<dbReference type="GO" id="GO:0015171">
    <property type="term" value="F:amino acid transmembrane transporter activity"/>
    <property type="evidence" value="ECO:0007669"/>
    <property type="project" value="TreeGrafter"/>
</dbReference>
<feature type="transmembrane region" description="Helical" evidence="5">
    <location>
        <begin position="138"/>
        <end position="156"/>
    </location>
</feature>
<evidence type="ECO:0000256" key="5">
    <source>
        <dbReference type="SAM" id="Phobius"/>
    </source>
</evidence>
<accession>N4U9D4</accession>
<feature type="non-terminal residue" evidence="7">
    <location>
        <position position="1"/>
    </location>
</feature>
<dbReference type="InterPro" id="IPR050524">
    <property type="entry name" value="APC_YAT"/>
</dbReference>
<dbReference type="AlphaFoldDB" id="N4U9D4"/>
<dbReference type="PANTHER" id="PTHR43341:SF6">
    <property type="entry name" value="AMINO ACID TRANSPORTER (EUROFUNG)"/>
    <property type="match status" value="1"/>
</dbReference>
<feature type="transmembrane region" description="Helical" evidence="5">
    <location>
        <begin position="34"/>
        <end position="54"/>
    </location>
</feature>
<organism evidence="7 8">
    <name type="scientific">Fusarium oxysporum f. sp. cubense (strain race 1)</name>
    <name type="common">Panama disease fungus</name>
    <dbReference type="NCBI Taxonomy" id="1229664"/>
    <lineage>
        <taxon>Eukaryota</taxon>
        <taxon>Fungi</taxon>
        <taxon>Dikarya</taxon>
        <taxon>Ascomycota</taxon>
        <taxon>Pezizomycotina</taxon>
        <taxon>Sordariomycetes</taxon>
        <taxon>Hypocreomycetidae</taxon>
        <taxon>Hypocreales</taxon>
        <taxon>Nectriaceae</taxon>
        <taxon>Fusarium</taxon>
        <taxon>Fusarium oxysporum species complex</taxon>
    </lineage>
</organism>
<protein>
    <submittedName>
        <fullName evidence="7">General amino acid permease AGP2</fullName>
    </submittedName>
</protein>
<dbReference type="HOGENOM" id="CLU_007946_8_2_1"/>
<dbReference type="OMA" id="QIQFIAI"/>
<dbReference type="STRING" id="1229664.N4U9D4"/>
<dbReference type="PANTHER" id="PTHR43341">
    <property type="entry name" value="AMINO ACID PERMEASE"/>
    <property type="match status" value="1"/>
</dbReference>
<dbReference type="PIRSF" id="PIRSF006060">
    <property type="entry name" value="AA_transporter"/>
    <property type="match status" value="1"/>
</dbReference>
<dbReference type="EMBL" id="KB730093">
    <property type="protein sequence ID" value="ENH72463.1"/>
    <property type="molecule type" value="Genomic_DNA"/>
</dbReference>
<evidence type="ECO:0000259" key="6">
    <source>
        <dbReference type="Pfam" id="PF00324"/>
    </source>
</evidence>
<keyword evidence="3 5" id="KW-1133">Transmembrane helix</keyword>
<reference evidence="8" key="1">
    <citation type="submission" date="2012-09" db="EMBL/GenBank/DDBJ databases">
        <title>Genome sequencing and comparative transcriptomics of race 1 and race 4 of banana pathogen: Fusarium oxysporum f. sp. cubense.</title>
        <authorList>
            <person name="Fang X."/>
            <person name="Huang J."/>
        </authorList>
    </citation>
    <scope>NUCLEOTIDE SEQUENCE [LARGE SCALE GENOMIC DNA]</scope>
    <source>
        <strain evidence="8">race 1</strain>
    </source>
</reference>
<feature type="transmembrane region" description="Helical" evidence="5">
    <location>
        <begin position="309"/>
        <end position="327"/>
    </location>
</feature>
<feature type="transmembrane region" description="Helical" evidence="5">
    <location>
        <begin position="229"/>
        <end position="249"/>
    </location>
</feature>
<feature type="transmembrane region" description="Helical" evidence="5">
    <location>
        <begin position="382"/>
        <end position="401"/>
    </location>
</feature>
<dbReference type="GO" id="GO:0016020">
    <property type="term" value="C:membrane"/>
    <property type="evidence" value="ECO:0007669"/>
    <property type="project" value="UniProtKB-SubCell"/>
</dbReference>
<feature type="transmembrane region" description="Helical" evidence="5">
    <location>
        <begin position="190"/>
        <end position="208"/>
    </location>
</feature>
<proteinExistence type="predicted"/>
<feature type="transmembrane region" description="Helical" evidence="5">
    <location>
        <begin position="333"/>
        <end position="361"/>
    </location>
</feature>
<dbReference type="Pfam" id="PF00324">
    <property type="entry name" value="AA_permease"/>
    <property type="match status" value="1"/>
</dbReference>
<dbReference type="InterPro" id="IPR004841">
    <property type="entry name" value="AA-permease/SLC12A_dom"/>
</dbReference>